<name>A0A9P6YCN3_RHIOR</name>
<dbReference type="OrthoDB" id="2225514at2759"/>
<dbReference type="PANTHER" id="PTHR11188">
    <property type="entry name" value="ARRESTIN DOMAIN CONTAINING PROTEIN"/>
    <property type="match status" value="1"/>
</dbReference>
<comment type="caution">
    <text evidence="1">The sequence shown here is derived from an EMBL/GenBank/DDBJ whole genome shotgun (WGS) entry which is preliminary data.</text>
</comment>
<dbReference type="PANTHER" id="PTHR11188:SF17">
    <property type="entry name" value="FI21816P1"/>
    <property type="match status" value="1"/>
</dbReference>
<dbReference type="Proteomes" id="UP000717996">
    <property type="component" value="Unassembled WGS sequence"/>
</dbReference>
<protein>
    <recommendedName>
        <fullName evidence="3">Arrestin C-terminal-like domain-containing protein</fullName>
    </recommendedName>
</protein>
<dbReference type="Gene3D" id="2.60.40.640">
    <property type="match status" value="2"/>
</dbReference>
<evidence type="ECO:0000313" key="2">
    <source>
        <dbReference type="Proteomes" id="UP000717996"/>
    </source>
</evidence>
<dbReference type="GO" id="GO:0015031">
    <property type="term" value="P:protein transport"/>
    <property type="evidence" value="ECO:0007669"/>
    <property type="project" value="TreeGrafter"/>
</dbReference>
<sequence length="403" mass="46161">MFKKKDTRPIASSIHIELLPGFGWEIGNSRVFGPGHLFQGYVVLKCNEHSAKATTLRLIFQATEAMLNHDLGPGIQRSHTSNLFGIATNLWEKEENNELQPMATYRFLFTVQMPMIQFPPSIDHQYYRCSYKLTAYLDPSLAYKEVPVMTQARIRFIPLIETKLLKSPMTLEDIKRRRIAMNQSDISATVKLSAVEYIAGDTIQATVYVTEGQKKKSKRSLTLNDLSISMRVYQISKFNLDEKPILSQLMATNTYILKNNKLDNDENKMTQVHQVSLELDEELAPSMEYSQIMSLSYKLVISIHKTIVTTKKNNKKLLNLKNLLVPWSNDLHIFEQPITIGTMGRGIRAGDELDIYSKYNKTDNPVPHPKFLQTIEYEDALPLYDSSRLPLYDNLSRSNICAE</sequence>
<dbReference type="AlphaFoldDB" id="A0A9P6YCN3"/>
<dbReference type="EMBL" id="JAANIT010000823">
    <property type="protein sequence ID" value="KAG1544216.1"/>
    <property type="molecule type" value="Genomic_DNA"/>
</dbReference>
<reference evidence="1" key="1">
    <citation type="journal article" date="2020" name="Microb. Genom.">
        <title>Genetic diversity of clinical and environmental Mucorales isolates obtained from an investigation of mucormycosis cases among solid organ transplant recipients.</title>
        <authorList>
            <person name="Nguyen M.H."/>
            <person name="Kaul D."/>
            <person name="Muto C."/>
            <person name="Cheng S.J."/>
            <person name="Richter R.A."/>
            <person name="Bruno V.M."/>
            <person name="Liu G."/>
            <person name="Beyhan S."/>
            <person name="Sundermann A.J."/>
            <person name="Mounaud S."/>
            <person name="Pasculle A.W."/>
            <person name="Nierman W.C."/>
            <person name="Driscoll E."/>
            <person name="Cumbie R."/>
            <person name="Clancy C.J."/>
            <person name="Dupont C.L."/>
        </authorList>
    </citation>
    <scope>NUCLEOTIDE SEQUENCE</scope>
    <source>
        <strain evidence="1">GL16</strain>
    </source>
</reference>
<accession>A0A9P6YCN3</accession>
<dbReference type="InterPro" id="IPR014752">
    <property type="entry name" value="Arrestin-like_C"/>
</dbReference>
<dbReference type="GO" id="GO:0005737">
    <property type="term" value="C:cytoplasm"/>
    <property type="evidence" value="ECO:0007669"/>
    <property type="project" value="TreeGrafter"/>
</dbReference>
<gene>
    <name evidence="1" type="ORF">G6F51_006205</name>
</gene>
<organism evidence="1 2">
    <name type="scientific">Rhizopus oryzae</name>
    <name type="common">Mucormycosis agent</name>
    <name type="synonym">Rhizopus arrhizus var. delemar</name>
    <dbReference type="NCBI Taxonomy" id="64495"/>
    <lineage>
        <taxon>Eukaryota</taxon>
        <taxon>Fungi</taxon>
        <taxon>Fungi incertae sedis</taxon>
        <taxon>Mucoromycota</taxon>
        <taxon>Mucoromycotina</taxon>
        <taxon>Mucoromycetes</taxon>
        <taxon>Mucorales</taxon>
        <taxon>Mucorineae</taxon>
        <taxon>Rhizopodaceae</taxon>
        <taxon>Rhizopus</taxon>
    </lineage>
</organism>
<evidence type="ECO:0000313" key="1">
    <source>
        <dbReference type="EMBL" id="KAG1544216.1"/>
    </source>
</evidence>
<proteinExistence type="predicted"/>
<dbReference type="InterPro" id="IPR050357">
    <property type="entry name" value="Arrestin_domain-protein"/>
</dbReference>
<evidence type="ECO:0008006" key="3">
    <source>
        <dbReference type="Google" id="ProtNLM"/>
    </source>
</evidence>